<organism evidence="2 3">
    <name type="scientific">Clostridium perfringens</name>
    <dbReference type="NCBI Taxonomy" id="1502"/>
    <lineage>
        <taxon>Bacteria</taxon>
        <taxon>Bacillati</taxon>
        <taxon>Bacillota</taxon>
        <taxon>Clostridia</taxon>
        <taxon>Eubacteriales</taxon>
        <taxon>Clostridiaceae</taxon>
        <taxon>Clostridium</taxon>
    </lineage>
</organism>
<dbReference type="Pfam" id="PF16403">
    <property type="entry name" value="Bact_surface_Ig-like"/>
    <property type="match status" value="2"/>
</dbReference>
<dbReference type="PROSITE" id="PS00018">
    <property type="entry name" value="EF_HAND_1"/>
    <property type="match status" value="1"/>
</dbReference>
<gene>
    <name evidence="2" type="ORF">GNF83_16690</name>
</gene>
<sequence>VINGVDDISLFLGDEFNPMSGVTAFDNEDGDITSNIIVEGQVNVNKVGVYKLNYSVTDSHGSIIRVYRVVTVRGNERPTLTGCEDIILEYGEEFDKMFGVTATDFEDGDLTDMIAVIGEVDTMNGGEYTLIYIVEDSGRNRIEYVRRVTVNYNKSDVNKDNKIDILDLALVAQSYNKISSDLDWNQALDINNDGIIDI</sequence>
<dbReference type="InterPro" id="IPR002105">
    <property type="entry name" value="Dockerin_1_rpt"/>
</dbReference>
<evidence type="ECO:0000313" key="2">
    <source>
        <dbReference type="EMBL" id="MDZ7542788.1"/>
    </source>
</evidence>
<proteinExistence type="predicted"/>
<dbReference type="SUPFAM" id="SSF63446">
    <property type="entry name" value="Type I dockerin domain"/>
    <property type="match status" value="1"/>
</dbReference>
<comment type="caution">
    <text evidence="2">The sequence shown here is derived from an EMBL/GenBank/DDBJ whole genome shotgun (WGS) entry which is preliminary data.</text>
</comment>
<name>A0AAW9KL20_CLOPF</name>
<dbReference type="InterPro" id="IPR036439">
    <property type="entry name" value="Dockerin_dom_sf"/>
</dbReference>
<dbReference type="InterPro" id="IPR032179">
    <property type="entry name" value="Cry22Aa_Ig-like"/>
</dbReference>
<feature type="non-terminal residue" evidence="2">
    <location>
        <position position="1"/>
    </location>
</feature>
<dbReference type="Gene3D" id="1.10.1330.10">
    <property type="entry name" value="Dockerin domain"/>
    <property type="match status" value="1"/>
</dbReference>
<dbReference type="EMBL" id="WNUR01000488">
    <property type="protein sequence ID" value="MDZ7542788.1"/>
    <property type="molecule type" value="Genomic_DNA"/>
</dbReference>
<dbReference type="Gene3D" id="2.60.40.10">
    <property type="entry name" value="Immunoglobulins"/>
    <property type="match status" value="2"/>
</dbReference>
<reference evidence="2" key="1">
    <citation type="submission" date="2019-11" db="EMBL/GenBank/DDBJ databases">
        <title>Characterization of Clostridium perfringens isolates from swine manure treated agricultural soils.</title>
        <authorList>
            <person name="Wushke S.T."/>
        </authorList>
    </citation>
    <scope>NUCLEOTIDE SEQUENCE</scope>
    <source>
        <strain evidence="2">X62</strain>
    </source>
</reference>
<feature type="non-terminal residue" evidence="2">
    <location>
        <position position="198"/>
    </location>
</feature>
<evidence type="ECO:0000259" key="1">
    <source>
        <dbReference type="Pfam" id="PF16403"/>
    </source>
</evidence>
<feature type="domain" description="Pesticidal crystal protein Cry22Aa Ig-like" evidence="1">
    <location>
        <begin position="2"/>
        <end position="72"/>
    </location>
</feature>
<dbReference type="InterPro" id="IPR018247">
    <property type="entry name" value="EF_Hand_1_Ca_BS"/>
</dbReference>
<dbReference type="GO" id="GO:0004553">
    <property type="term" value="F:hydrolase activity, hydrolyzing O-glycosyl compounds"/>
    <property type="evidence" value="ECO:0007669"/>
    <property type="project" value="InterPro"/>
</dbReference>
<dbReference type="AlphaFoldDB" id="A0AAW9KL20"/>
<protein>
    <submittedName>
        <fullName evidence="2">DUF5011 domain-containing protein</fullName>
    </submittedName>
</protein>
<dbReference type="Pfam" id="PF00404">
    <property type="entry name" value="Dockerin_1"/>
    <property type="match status" value="1"/>
</dbReference>
<dbReference type="GO" id="GO:0000272">
    <property type="term" value="P:polysaccharide catabolic process"/>
    <property type="evidence" value="ECO:0007669"/>
    <property type="project" value="InterPro"/>
</dbReference>
<dbReference type="InterPro" id="IPR013783">
    <property type="entry name" value="Ig-like_fold"/>
</dbReference>
<feature type="domain" description="Pesticidal crystal protein Cry22Aa Ig-like" evidence="1">
    <location>
        <begin position="79"/>
        <end position="150"/>
    </location>
</feature>
<dbReference type="Proteomes" id="UP001288944">
    <property type="component" value="Unassembled WGS sequence"/>
</dbReference>
<evidence type="ECO:0000313" key="3">
    <source>
        <dbReference type="Proteomes" id="UP001288944"/>
    </source>
</evidence>
<accession>A0AAW9KL20</accession>